<feature type="compositionally biased region" description="Basic and acidic residues" evidence="1">
    <location>
        <begin position="341"/>
        <end position="350"/>
    </location>
</feature>
<keyword evidence="2" id="KW-0472">Membrane</keyword>
<reference evidence="4 5" key="1">
    <citation type="submission" date="2020-08" db="EMBL/GenBank/DDBJ databases">
        <title>Genomic Encyclopedia of Type Strains, Phase IV (KMG-IV): sequencing the most valuable type-strain genomes for metagenomic binning, comparative biology and taxonomic classification.</title>
        <authorList>
            <person name="Goeker M."/>
        </authorList>
    </citation>
    <scope>NUCLEOTIDE SEQUENCE [LARGE SCALE GENOMIC DNA]</scope>
    <source>
        <strain evidence="4 5">DSM 101791</strain>
    </source>
</reference>
<dbReference type="InterPro" id="IPR000160">
    <property type="entry name" value="GGDEF_dom"/>
</dbReference>
<feature type="transmembrane region" description="Helical" evidence="2">
    <location>
        <begin position="134"/>
        <end position="153"/>
    </location>
</feature>
<feature type="domain" description="GGDEF" evidence="3">
    <location>
        <begin position="222"/>
        <end position="351"/>
    </location>
</feature>
<evidence type="ECO:0000259" key="3">
    <source>
        <dbReference type="PROSITE" id="PS50887"/>
    </source>
</evidence>
<dbReference type="InterPro" id="IPR043128">
    <property type="entry name" value="Rev_trsase/Diguanyl_cyclase"/>
</dbReference>
<proteinExistence type="predicted"/>
<dbReference type="PANTHER" id="PTHR45138:SF24">
    <property type="entry name" value="DIGUANYLATE CYCLASE DGCC-RELATED"/>
    <property type="match status" value="1"/>
</dbReference>
<organism evidence="4 5">
    <name type="scientific">Deinococcus budaensis</name>
    <dbReference type="NCBI Taxonomy" id="1665626"/>
    <lineage>
        <taxon>Bacteria</taxon>
        <taxon>Thermotogati</taxon>
        <taxon>Deinococcota</taxon>
        <taxon>Deinococci</taxon>
        <taxon>Deinococcales</taxon>
        <taxon>Deinococcaceae</taxon>
        <taxon>Deinococcus</taxon>
    </lineage>
</organism>
<feature type="transmembrane region" description="Helical" evidence="2">
    <location>
        <begin position="53"/>
        <end position="71"/>
    </location>
</feature>
<dbReference type="Pfam" id="PF00990">
    <property type="entry name" value="GGDEF"/>
    <property type="match status" value="1"/>
</dbReference>
<dbReference type="Gene3D" id="3.30.70.270">
    <property type="match status" value="1"/>
</dbReference>
<accession>A0A7W8GGW6</accession>
<keyword evidence="2" id="KW-0812">Transmembrane</keyword>
<feature type="transmembrane region" description="Helical" evidence="2">
    <location>
        <begin position="78"/>
        <end position="96"/>
    </location>
</feature>
<feature type="transmembrane region" description="Helical" evidence="2">
    <location>
        <begin position="24"/>
        <end position="41"/>
    </location>
</feature>
<dbReference type="GO" id="GO:0043709">
    <property type="term" value="P:cell adhesion involved in single-species biofilm formation"/>
    <property type="evidence" value="ECO:0007669"/>
    <property type="project" value="TreeGrafter"/>
</dbReference>
<dbReference type="PROSITE" id="PS50887">
    <property type="entry name" value="GGDEF"/>
    <property type="match status" value="1"/>
</dbReference>
<dbReference type="InterPro" id="IPR029787">
    <property type="entry name" value="Nucleotide_cyclase"/>
</dbReference>
<evidence type="ECO:0000256" key="2">
    <source>
        <dbReference type="SAM" id="Phobius"/>
    </source>
</evidence>
<evidence type="ECO:0000313" key="5">
    <source>
        <dbReference type="Proteomes" id="UP000525389"/>
    </source>
</evidence>
<keyword evidence="2" id="KW-1133">Transmembrane helix</keyword>
<dbReference type="GO" id="GO:0052621">
    <property type="term" value="F:diguanylate cyclase activity"/>
    <property type="evidence" value="ECO:0007669"/>
    <property type="project" value="TreeGrafter"/>
</dbReference>
<dbReference type="NCBIfam" id="TIGR00254">
    <property type="entry name" value="GGDEF"/>
    <property type="match status" value="1"/>
</dbReference>
<gene>
    <name evidence="4" type="ORF">HNQ09_002710</name>
</gene>
<dbReference type="GO" id="GO:0005886">
    <property type="term" value="C:plasma membrane"/>
    <property type="evidence" value="ECO:0007669"/>
    <property type="project" value="TreeGrafter"/>
</dbReference>
<feature type="transmembrane region" description="Helical" evidence="2">
    <location>
        <begin position="159"/>
        <end position="178"/>
    </location>
</feature>
<dbReference type="FunFam" id="3.30.70.270:FF:000001">
    <property type="entry name" value="Diguanylate cyclase domain protein"/>
    <property type="match status" value="1"/>
</dbReference>
<dbReference type="SUPFAM" id="SSF55073">
    <property type="entry name" value="Nucleotide cyclase"/>
    <property type="match status" value="1"/>
</dbReference>
<dbReference type="GO" id="GO:1902201">
    <property type="term" value="P:negative regulation of bacterial-type flagellum-dependent cell motility"/>
    <property type="evidence" value="ECO:0007669"/>
    <property type="project" value="TreeGrafter"/>
</dbReference>
<comment type="caution">
    <text evidence="4">The sequence shown here is derived from an EMBL/GenBank/DDBJ whole genome shotgun (WGS) entry which is preliminary data.</text>
</comment>
<dbReference type="PANTHER" id="PTHR45138">
    <property type="entry name" value="REGULATORY COMPONENTS OF SENSORY TRANSDUCTION SYSTEM"/>
    <property type="match status" value="1"/>
</dbReference>
<feature type="transmembrane region" description="Helical" evidence="2">
    <location>
        <begin position="108"/>
        <end position="127"/>
    </location>
</feature>
<dbReference type="EMBL" id="JACHFN010000010">
    <property type="protein sequence ID" value="MBB5235258.1"/>
    <property type="molecule type" value="Genomic_DNA"/>
</dbReference>
<dbReference type="RefSeq" id="WP_343057809.1">
    <property type="nucleotide sequence ID" value="NZ_JACHFN010000010.1"/>
</dbReference>
<dbReference type="SMART" id="SM00267">
    <property type="entry name" value="GGDEF"/>
    <property type="match status" value="1"/>
</dbReference>
<feature type="region of interest" description="Disordered" evidence="1">
    <location>
        <begin position="338"/>
        <end position="365"/>
    </location>
</feature>
<dbReference type="CDD" id="cd01949">
    <property type="entry name" value="GGDEF"/>
    <property type="match status" value="1"/>
</dbReference>
<keyword evidence="5" id="KW-1185">Reference proteome</keyword>
<evidence type="ECO:0000313" key="4">
    <source>
        <dbReference type="EMBL" id="MBB5235258.1"/>
    </source>
</evidence>
<evidence type="ECO:0000256" key="1">
    <source>
        <dbReference type="SAM" id="MobiDB-lite"/>
    </source>
</evidence>
<sequence length="365" mass="39028">MNPAPRSLPPSAEHTAWAMSQRRMFGLVAWVVAFACAGGLWMQAPRFDPLDRVALPVLGLTLLGLHLALALGRLRMRVAINVGYGLATLYLLLALRQQFQVFAPQAHTLSPSTYWFTVLYAVAFLLYPPRLAGVIAGGVYLLTLALCLVHLLGPGAGELRLAASTAQFLLVGVVMIIVQATFGMQRVQLLAAREAAYRDALTGLANRRAAEERLSVLADGSQAFTLVLFDLDHFKAVNDTFGHAVGDQVLRGVARAAQESLPLGGHAARWGGEEFLLILPPLSTRQLRATLDTLRSRLSAGRHGPVTGVTASFGVASARPGEHPDAVLTRADAAMYAAKQRGRDDVHHADPSSTTPGVPGQLAED</sequence>
<dbReference type="InterPro" id="IPR050469">
    <property type="entry name" value="Diguanylate_Cyclase"/>
</dbReference>
<dbReference type="AlphaFoldDB" id="A0A7W8GGW6"/>
<dbReference type="Proteomes" id="UP000525389">
    <property type="component" value="Unassembled WGS sequence"/>
</dbReference>
<name>A0A7W8GGW6_9DEIO</name>
<protein>
    <submittedName>
        <fullName evidence="4">Diguanylate cyclase (GGDEF)-like protein</fullName>
    </submittedName>
</protein>